<evidence type="ECO:0000313" key="1">
    <source>
        <dbReference type="EMBL" id="MCR6095481.1"/>
    </source>
</evidence>
<proteinExistence type="predicted"/>
<dbReference type="NCBIfam" id="NF010189">
    <property type="entry name" value="PRK13668.1"/>
    <property type="match status" value="1"/>
</dbReference>
<dbReference type="InterPro" id="IPR010838">
    <property type="entry name" value="DUF1444"/>
</dbReference>
<dbReference type="AlphaFoldDB" id="A0A9Q4AZ78"/>
<protein>
    <submittedName>
        <fullName evidence="1">DUF1444 family protein</fullName>
    </submittedName>
</protein>
<keyword evidence="2" id="KW-1185">Reference proteome</keyword>
<dbReference type="PIRSF" id="PIRSF012562">
    <property type="entry name" value="UCP012562"/>
    <property type="match status" value="1"/>
</dbReference>
<name>A0A9Q4AZ78_SALAG</name>
<evidence type="ECO:0000313" key="2">
    <source>
        <dbReference type="Proteomes" id="UP001057753"/>
    </source>
</evidence>
<comment type="caution">
    <text evidence="1">The sequence shown here is derived from an EMBL/GenBank/DDBJ whole genome shotgun (WGS) entry which is preliminary data.</text>
</comment>
<sequence length="269" mass="30897">MKSIQIKREIESKLTNNNWVTSYNREQDTLRIVDKRVDKGVTINLANLAPKFEKDKEKALQETINTITEGLRLLTEELELSGRERHIFPVIRSTSFPTETSDGRQLIYSDHTAETRIFYALDQGGSYSLIDKKTLEKEKKTFEEIKETALFNIRSLNNEMKEDKVAGNTFYFLTTGDGYEASRLLNETLLKEMNEKALGQLTVAVPHHDVIIFGDIQNEVGYDVLAQMVFQFFSEGGLPITALPFMYENGELEPIFILAQKKRQETKKD</sequence>
<dbReference type="Pfam" id="PF07285">
    <property type="entry name" value="DUF1444"/>
    <property type="match status" value="1"/>
</dbReference>
<dbReference type="Proteomes" id="UP001057753">
    <property type="component" value="Unassembled WGS sequence"/>
</dbReference>
<dbReference type="EMBL" id="JABXYM010000001">
    <property type="protein sequence ID" value="MCR6095481.1"/>
    <property type="molecule type" value="Genomic_DNA"/>
</dbReference>
<gene>
    <name evidence="1" type="ORF">HXA33_02905</name>
</gene>
<organism evidence="1 2">
    <name type="scientific">Salipaludibacillus agaradhaerens</name>
    <name type="common">Bacillus agaradhaerens</name>
    <dbReference type="NCBI Taxonomy" id="76935"/>
    <lineage>
        <taxon>Bacteria</taxon>
        <taxon>Bacillati</taxon>
        <taxon>Bacillota</taxon>
        <taxon>Bacilli</taxon>
        <taxon>Bacillales</taxon>
        <taxon>Bacillaceae</taxon>
    </lineage>
</organism>
<reference evidence="1" key="1">
    <citation type="submission" date="2020-06" db="EMBL/GenBank/DDBJ databases">
        <title>Insight into the genomes of haloalkaliphilic bacilli from Kenyan soda lakes.</title>
        <authorList>
            <person name="Mwirichia R."/>
            <person name="Villamizar G.C."/>
            <person name="Poehlein A."/>
            <person name="Mugweru J."/>
            <person name="Kipnyargis A."/>
            <person name="Kiplimo D."/>
            <person name="Orwa P."/>
            <person name="Daniel R."/>
        </authorList>
    </citation>
    <scope>NUCLEOTIDE SEQUENCE</scope>
    <source>
        <strain evidence="1">B1096_S55</strain>
    </source>
</reference>
<accession>A0A9Q4AZ78</accession>
<dbReference type="RefSeq" id="WP_257820257.1">
    <property type="nucleotide sequence ID" value="NZ_JABXYM010000001.1"/>
</dbReference>